<dbReference type="InterPro" id="IPR029063">
    <property type="entry name" value="SAM-dependent_MTases_sf"/>
</dbReference>
<sequence length="470" mass="52474">MDQSRHLSPALSELAALQTCINQALNTIQEEFDIHHLPELSNFAPKPHPLDEPEFICPPRLYEARRLALATIGQLRNLLQRPFEKVVEQSTAVYETACLDFVVKTSIVDKLAEAEDAAVGVSVLALQNELDIDSVKLTTVLRYLAAQGWFRESAEGVFALTRSALELRQGNNGRNWILTKGKPKVASALMQQLTHPDRAWRFSRQTDQTAFQLSHDTDMTLFAWLKQHPDELRQWASSVQAMGDVHQRSLIVDFKWQRFAQCTLVDVGGGQGNMSISLAKTLPEAKFVIQDLEEVIPLAKQNIQQRLQGSEASNRIVVEVQSFLDPQPRIGDEYSFILRHILHNWPDDACVKILANLAAAAGTKSRILIIDSVITLCTTFTSRSTQATELDDLRAATEYRPITPPPYIPSNFGASAMMPLALGVHLMGVLNALERTMNEWNRLVAQAGLRIVAVHPIRGMESIIECEVVC</sequence>
<proteinExistence type="predicted"/>
<evidence type="ECO:0000259" key="4">
    <source>
        <dbReference type="Pfam" id="PF00891"/>
    </source>
</evidence>
<name>A0A8E2DJF5_9APHY</name>
<keyword evidence="1 5" id="KW-0489">Methyltransferase</keyword>
<dbReference type="EMBL" id="KV722430">
    <property type="protein sequence ID" value="OCH89292.1"/>
    <property type="molecule type" value="Genomic_DNA"/>
</dbReference>
<evidence type="ECO:0000256" key="3">
    <source>
        <dbReference type="ARBA" id="ARBA00022691"/>
    </source>
</evidence>
<dbReference type="InterPro" id="IPR016461">
    <property type="entry name" value="COMT-like"/>
</dbReference>
<dbReference type="GO" id="GO:0008171">
    <property type="term" value="F:O-methyltransferase activity"/>
    <property type="evidence" value="ECO:0007669"/>
    <property type="project" value="InterPro"/>
</dbReference>
<dbReference type="InterPro" id="IPR001077">
    <property type="entry name" value="COMT_C"/>
</dbReference>
<evidence type="ECO:0000313" key="6">
    <source>
        <dbReference type="Proteomes" id="UP000250043"/>
    </source>
</evidence>
<dbReference type="SUPFAM" id="SSF46785">
    <property type="entry name" value="Winged helix' DNA-binding domain"/>
    <property type="match status" value="1"/>
</dbReference>
<feature type="domain" description="O-methyltransferase C-terminal" evidence="4">
    <location>
        <begin position="216"/>
        <end position="376"/>
    </location>
</feature>
<reference evidence="5 6" key="1">
    <citation type="submission" date="2016-07" db="EMBL/GenBank/DDBJ databases">
        <title>Draft genome of the white-rot fungus Obba rivulosa 3A-2.</title>
        <authorList>
            <consortium name="DOE Joint Genome Institute"/>
            <person name="Miettinen O."/>
            <person name="Riley R."/>
            <person name="Acob R."/>
            <person name="Barry K."/>
            <person name="Cullen D."/>
            <person name="De Vries R."/>
            <person name="Hainaut M."/>
            <person name="Hatakka A."/>
            <person name="Henrissat B."/>
            <person name="Hilden K."/>
            <person name="Kuo R."/>
            <person name="Labutti K."/>
            <person name="Lipzen A."/>
            <person name="Makela M.R."/>
            <person name="Sandor L."/>
            <person name="Spatafora J.W."/>
            <person name="Grigoriev I.V."/>
            <person name="Hibbett D.S."/>
        </authorList>
    </citation>
    <scope>NUCLEOTIDE SEQUENCE [LARGE SCALE GENOMIC DNA]</scope>
    <source>
        <strain evidence="5 6">3A-2</strain>
    </source>
</reference>
<keyword evidence="3" id="KW-0949">S-adenosyl-L-methionine</keyword>
<dbReference type="OrthoDB" id="1606438at2759"/>
<keyword evidence="2 5" id="KW-0808">Transferase</keyword>
<dbReference type="SUPFAM" id="SSF53335">
    <property type="entry name" value="S-adenosyl-L-methionine-dependent methyltransferases"/>
    <property type="match status" value="1"/>
</dbReference>
<dbReference type="Pfam" id="PF00891">
    <property type="entry name" value="Methyltransf_2"/>
    <property type="match status" value="1"/>
</dbReference>
<dbReference type="InterPro" id="IPR036388">
    <property type="entry name" value="WH-like_DNA-bd_sf"/>
</dbReference>
<protein>
    <submittedName>
        <fullName evidence="5">S-adenosyl-L-methionine-dependent methyltransferase</fullName>
    </submittedName>
</protein>
<organism evidence="5 6">
    <name type="scientific">Obba rivulosa</name>
    <dbReference type="NCBI Taxonomy" id="1052685"/>
    <lineage>
        <taxon>Eukaryota</taxon>
        <taxon>Fungi</taxon>
        <taxon>Dikarya</taxon>
        <taxon>Basidiomycota</taxon>
        <taxon>Agaricomycotina</taxon>
        <taxon>Agaricomycetes</taxon>
        <taxon>Polyporales</taxon>
        <taxon>Gelatoporiaceae</taxon>
        <taxon>Obba</taxon>
    </lineage>
</organism>
<dbReference type="Gene3D" id="1.10.10.10">
    <property type="entry name" value="Winged helix-like DNA-binding domain superfamily/Winged helix DNA-binding domain"/>
    <property type="match status" value="1"/>
</dbReference>
<dbReference type="Gene3D" id="3.40.50.150">
    <property type="entry name" value="Vaccinia Virus protein VP39"/>
    <property type="match status" value="1"/>
</dbReference>
<accession>A0A8E2DJF5</accession>
<dbReference type="AlphaFoldDB" id="A0A8E2DJF5"/>
<dbReference type="PANTHER" id="PTHR43712">
    <property type="entry name" value="PUTATIVE (AFU_ORTHOLOGUE AFUA_4G14580)-RELATED"/>
    <property type="match status" value="1"/>
</dbReference>
<dbReference type="PANTHER" id="PTHR43712:SF2">
    <property type="entry name" value="O-METHYLTRANSFERASE CICE"/>
    <property type="match status" value="1"/>
</dbReference>
<evidence type="ECO:0000256" key="2">
    <source>
        <dbReference type="ARBA" id="ARBA00022679"/>
    </source>
</evidence>
<dbReference type="PROSITE" id="PS51683">
    <property type="entry name" value="SAM_OMT_II"/>
    <property type="match status" value="1"/>
</dbReference>
<dbReference type="Proteomes" id="UP000250043">
    <property type="component" value="Unassembled WGS sequence"/>
</dbReference>
<evidence type="ECO:0000256" key="1">
    <source>
        <dbReference type="ARBA" id="ARBA00022603"/>
    </source>
</evidence>
<gene>
    <name evidence="5" type="ORF">OBBRIDRAFT_794408</name>
</gene>
<evidence type="ECO:0000313" key="5">
    <source>
        <dbReference type="EMBL" id="OCH89292.1"/>
    </source>
</evidence>
<dbReference type="InterPro" id="IPR036390">
    <property type="entry name" value="WH_DNA-bd_sf"/>
</dbReference>
<keyword evidence="6" id="KW-1185">Reference proteome</keyword>
<dbReference type="GO" id="GO:0032259">
    <property type="term" value="P:methylation"/>
    <property type="evidence" value="ECO:0007669"/>
    <property type="project" value="UniProtKB-KW"/>
</dbReference>